<dbReference type="SUPFAM" id="SSF54534">
    <property type="entry name" value="FKBP-like"/>
    <property type="match status" value="1"/>
</dbReference>
<dbReference type="GO" id="GO:0003755">
    <property type="term" value="F:peptidyl-prolyl cis-trans isomerase activity"/>
    <property type="evidence" value="ECO:0007669"/>
    <property type="project" value="UniProtKB-KW"/>
</dbReference>
<feature type="domain" description="PpiC" evidence="7">
    <location>
        <begin position="136"/>
        <end position="225"/>
    </location>
</feature>
<evidence type="ECO:0000256" key="5">
    <source>
        <dbReference type="ARBA" id="ARBA00023235"/>
    </source>
</evidence>
<evidence type="ECO:0000256" key="3">
    <source>
        <dbReference type="ARBA" id="ARBA00022729"/>
    </source>
</evidence>
<dbReference type="PANTHER" id="PTHR47245">
    <property type="entry name" value="PEPTIDYLPROLYL ISOMERASE"/>
    <property type="match status" value="1"/>
</dbReference>
<protein>
    <recommendedName>
        <fullName evidence="2">peptidylprolyl isomerase</fullName>
        <ecNumber evidence="2">5.2.1.8</ecNumber>
    </recommendedName>
</protein>
<gene>
    <name evidence="8" type="ORF">OMAG_001848</name>
</gene>
<accession>A0A0F0CSG5</accession>
<keyword evidence="3" id="KW-0732">Signal</keyword>
<dbReference type="Proteomes" id="UP000033428">
    <property type="component" value="Unassembled WGS sequence"/>
</dbReference>
<dbReference type="Gene3D" id="3.10.50.40">
    <property type="match status" value="1"/>
</dbReference>
<keyword evidence="4 6" id="KW-0697">Rotamase</keyword>
<comment type="caution">
    <text evidence="8">The sequence shown here is derived from an EMBL/GenBank/DDBJ whole genome shotgun (WGS) entry which is preliminary data.</text>
</comment>
<dbReference type="Pfam" id="PF13145">
    <property type="entry name" value="Rotamase_2"/>
    <property type="match status" value="1"/>
</dbReference>
<dbReference type="PROSITE" id="PS50198">
    <property type="entry name" value="PPIC_PPIASE_2"/>
    <property type="match status" value="1"/>
</dbReference>
<dbReference type="SUPFAM" id="SSF109998">
    <property type="entry name" value="Triger factor/SurA peptide-binding domain-like"/>
    <property type="match status" value="1"/>
</dbReference>
<dbReference type="InterPro" id="IPR027304">
    <property type="entry name" value="Trigger_fact/SurA_dom_sf"/>
</dbReference>
<dbReference type="InterPro" id="IPR050245">
    <property type="entry name" value="PrsA_foldase"/>
</dbReference>
<reference evidence="8 9" key="1">
    <citation type="submission" date="2015-02" db="EMBL/GenBank/DDBJ databases">
        <title>Single-cell genomics of uncultivated deep-branching MTB reveals a conserved set of magnetosome genes.</title>
        <authorList>
            <person name="Kolinko S."/>
            <person name="Richter M."/>
            <person name="Glockner F.O."/>
            <person name="Brachmann A."/>
            <person name="Schuler D."/>
        </authorList>
    </citation>
    <scope>NUCLEOTIDE SEQUENCE [LARGE SCALE GENOMIC DNA]</scope>
    <source>
        <strain evidence="8">SKK-01</strain>
    </source>
</reference>
<evidence type="ECO:0000256" key="4">
    <source>
        <dbReference type="ARBA" id="ARBA00023110"/>
    </source>
</evidence>
<dbReference type="Gene3D" id="1.10.4030.10">
    <property type="entry name" value="Porin chaperone SurA, peptide-binding domain"/>
    <property type="match status" value="1"/>
</dbReference>
<keyword evidence="5 6" id="KW-0413">Isomerase</keyword>
<dbReference type="PANTHER" id="PTHR47245:SF1">
    <property type="entry name" value="FOLDASE PROTEIN PRSA"/>
    <property type="match status" value="1"/>
</dbReference>
<name>A0A0F0CSG5_9BACT</name>
<evidence type="ECO:0000313" key="9">
    <source>
        <dbReference type="Proteomes" id="UP000033428"/>
    </source>
</evidence>
<evidence type="ECO:0000259" key="7">
    <source>
        <dbReference type="PROSITE" id="PS50198"/>
    </source>
</evidence>
<comment type="catalytic activity">
    <reaction evidence="1">
        <text>[protein]-peptidylproline (omega=180) = [protein]-peptidylproline (omega=0)</text>
        <dbReference type="Rhea" id="RHEA:16237"/>
        <dbReference type="Rhea" id="RHEA-COMP:10747"/>
        <dbReference type="Rhea" id="RHEA-COMP:10748"/>
        <dbReference type="ChEBI" id="CHEBI:83833"/>
        <dbReference type="ChEBI" id="CHEBI:83834"/>
        <dbReference type="EC" id="5.2.1.8"/>
    </reaction>
</comment>
<evidence type="ECO:0000256" key="6">
    <source>
        <dbReference type="PROSITE-ProRule" id="PRU00278"/>
    </source>
</evidence>
<dbReference type="PROSITE" id="PS51257">
    <property type="entry name" value="PROKAR_LIPOPROTEIN"/>
    <property type="match status" value="1"/>
</dbReference>
<dbReference type="EMBL" id="JYNY01000372">
    <property type="protein sequence ID" value="KJJ84385.1"/>
    <property type="molecule type" value="Genomic_DNA"/>
</dbReference>
<dbReference type="InterPro" id="IPR046357">
    <property type="entry name" value="PPIase_dom_sf"/>
</dbReference>
<evidence type="ECO:0000313" key="8">
    <source>
        <dbReference type="EMBL" id="KJJ84385.1"/>
    </source>
</evidence>
<dbReference type="AlphaFoldDB" id="A0A0F0CSG5"/>
<sequence length="286" mass="32752">MKVRNNIFFVIAVLFLAGGCGNSNNKDKVLAVVGDRRITVSQFNEHVSNLPARYIEIVKKRKQEFLKEIINDMLIYKEAVKYGVDRDKEVLRVVEEARKKIVIARFIKDKIDDKVKVTDEEIEDQYRSNQNAYMFPEVLKVSHILVRTNEDAVAIKKELKKGIVFEELAKIKSLDPTAQNGGDIGYFPKGQLIPEFENACASLKVGDISDPVKTKLGYHIIKLTDKKPPVPRPLEQVKEQIRANLYAEKRREKFSQLVDELNTKTKVKIEESVLKEALEDLPKKAE</sequence>
<dbReference type="Pfam" id="PF13624">
    <property type="entry name" value="SurA_N_3"/>
    <property type="match status" value="1"/>
</dbReference>
<dbReference type="InterPro" id="IPR023058">
    <property type="entry name" value="PPIase_PpiC_CS"/>
</dbReference>
<dbReference type="InterPro" id="IPR000297">
    <property type="entry name" value="PPIase_PpiC"/>
</dbReference>
<dbReference type="PROSITE" id="PS01096">
    <property type="entry name" value="PPIC_PPIASE_1"/>
    <property type="match status" value="1"/>
</dbReference>
<dbReference type="EC" id="5.2.1.8" evidence="2"/>
<dbReference type="Gene3D" id="1.10.8.1040">
    <property type="match status" value="1"/>
</dbReference>
<proteinExistence type="predicted"/>
<evidence type="ECO:0000256" key="1">
    <source>
        <dbReference type="ARBA" id="ARBA00000971"/>
    </source>
</evidence>
<keyword evidence="9" id="KW-1185">Reference proteome</keyword>
<evidence type="ECO:0000256" key="2">
    <source>
        <dbReference type="ARBA" id="ARBA00013194"/>
    </source>
</evidence>
<organism evidence="8 9">
    <name type="scientific">Candidatus Omnitrophus magneticus</name>
    <dbReference type="NCBI Taxonomy" id="1609969"/>
    <lineage>
        <taxon>Bacteria</taxon>
        <taxon>Pseudomonadati</taxon>
        <taxon>Candidatus Omnitrophota</taxon>
        <taxon>Candidatus Omnitrophus</taxon>
    </lineage>
</organism>